<evidence type="ECO:0000313" key="7">
    <source>
        <dbReference type="EMBL" id="NMH99372.1"/>
    </source>
</evidence>
<proteinExistence type="predicted"/>
<dbReference type="Pfam" id="PF13473">
    <property type="entry name" value="Cupredoxin_1"/>
    <property type="match status" value="1"/>
</dbReference>
<evidence type="ECO:0000256" key="1">
    <source>
        <dbReference type="ARBA" id="ARBA00004418"/>
    </source>
</evidence>
<feature type="domain" description="EfeO-type cupredoxin-like" evidence="6">
    <location>
        <begin position="46"/>
        <end position="130"/>
    </location>
</feature>
<dbReference type="PANTHER" id="PTHR36507:SF1">
    <property type="entry name" value="BLL1555 PROTEIN"/>
    <property type="match status" value="1"/>
</dbReference>
<evidence type="ECO:0000256" key="3">
    <source>
        <dbReference type="ARBA" id="ARBA00022764"/>
    </source>
</evidence>
<evidence type="ECO:0000256" key="2">
    <source>
        <dbReference type="ARBA" id="ARBA00022448"/>
    </source>
</evidence>
<feature type="region of interest" description="Disordered" evidence="5">
    <location>
        <begin position="1"/>
        <end position="47"/>
    </location>
</feature>
<dbReference type="InterPro" id="IPR002386">
    <property type="entry name" value="Amicyanin/Pseudoazurin"/>
</dbReference>
<dbReference type="Gene3D" id="2.60.40.420">
    <property type="entry name" value="Cupredoxins - blue copper proteins"/>
    <property type="match status" value="1"/>
</dbReference>
<name>A0ABX1SFQ0_9PSEU</name>
<reference evidence="7 8" key="1">
    <citation type="submission" date="2020-04" db="EMBL/GenBank/DDBJ databases">
        <authorList>
            <person name="Klaysubun C."/>
            <person name="Duangmal K."/>
            <person name="Lipun K."/>
        </authorList>
    </citation>
    <scope>NUCLEOTIDE SEQUENCE [LARGE SCALE GENOMIC DNA]</scope>
    <source>
        <strain evidence="7 8">K10HN5</strain>
    </source>
</reference>
<comment type="subcellular location">
    <subcellularLocation>
        <location evidence="1">Periplasm</location>
    </subcellularLocation>
</comment>
<accession>A0ABX1SFQ0</accession>
<dbReference type="PANTHER" id="PTHR36507">
    <property type="entry name" value="BLL1555 PROTEIN"/>
    <property type="match status" value="1"/>
</dbReference>
<dbReference type="Proteomes" id="UP000820669">
    <property type="component" value="Unassembled WGS sequence"/>
</dbReference>
<evidence type="ECO:0000259" key="6">
    <source>
        <dbReference type="Pfam" id="PF13473"/>
    </source>
</evidence>
<dbReference type="InterPro" id="IPR028096">
    <property type="entry name" value="EfeO_Cupredoxin"/>
</dbReference>
<evidence type="ECO:0000313" key="8">
    <source>
        <dbReference type="Proteomes" id="UP000820669"/>
    </source>
</evidence>
<protein>
    <submittedName>
        <fullName evidence="7">Plastocyanin</fullName>
    </submittedName>
</protein>
<dbReference type="InterPro" id="IPR008972">
    <property type="entry name" value="Cupredoxin"/>
</dbReference>
<dbReference type="EMBL" id="JAAXLA010000035">
    <property type="protein sequence ID" value="NMH99372.1"/>
    <property type="molecule type" value="Genomic_DNA"/>
</dbReference>
<keyword evidence="3" id="KW-0574">Periplasm</keyword>
<dbReference type="InterPro" id="IPR052721">
    <property type="entry name" value="ET_Amicyanin"/>
</dbReference>
<comment type="caution">
    <text evidence="7">The sequence shown here is derived from an EMBL/GenBank/DDBJ whole genome shotgun (WGS) entry which is preliminary data.</text>
</comment>
<keyword evidence="4" id="KW-0249">Electron transport</keyword>
<keyword evidence="8" id="KW-1185">Reference proteome</keyword>
<evidence type="ECO:0000256" key="5">
    <source>
        <dbReference type="SAM" id="MobiDB-lite"/>
    </source>
</evidence>
<dbReference type="SUPFAM" id="SSF49503">
    <property type="entry name" value="Cupredoxins"/>
    <property type="match status" value="1"/>
</dbReference>
<gene>
    <name evidence="7" type="ORF">HF526_18940</name>
</gene>
<evidence type="ECO:0000256" key="4">
    <source>
        <dbReference type="ARBA" id="ARBA00022982"/>
    </source>
</evidence>
<keyword evidence="2" id="KW-0813">Transport</keyword>
<sequence length="132" mass="13096">MLAGCGSPATAPASGPATPAPGATAQPMPGMATPPAGGSAAAPGQDAPVATDAVTIQNFAFSPATVTVKTGTTVTWTNRDQDAHTVTATAGSFHSPTLNTGESFGYTFTTPGRVDYLCSIHPFMTATVVVTP</sequence>
<dbReference type="PRINTS" id="PR00155">
    <property type="entry name" value="AMICYANIN"/>
</dbReference>
<organism evidence="7 8">
    <name type="scientific">Pseudonocardia acidicola</name>
    <dbReference type="NCBI Taxonomy" id="2724939"/>
    <lineage>
        <taxon>Bacteria</taxon>
        <taxon>Bacillati</taxon>
        <taxon>Actinomycetota</taxon>
        <taxon>Actinomycetes</taxon>
        <taxon>Pseudonocardiales</taxon>
        <taxon>Pseudonocardiaceae</taxon>
        <taxon>Pseudonocardia</taxon>
    </lineage>
</organism>